<dbReference type="AlphaFoldDB" id="A0A8J3A2L5"/>
<reference evidence="3" key="3">
    <citation type="submission" date="2020-09" db="EMBL/GenBank/DDBJ databases">
        <authorList>
            <person name="Sun Q."/>
            <person name="Zhou Y."/>
        </authorList>
    </citation>
    <scope>NUCLEOTIDE SEQUENCE</scope>
    <source>
        <strain evidence="3">CGMCC 1.14984</strain>
    </source>
</reference>
<dbReference type="RefSeq" id="WP_155140366.1">
    <property type="nucleotide sequence ID" value="NZ_BMGZ01000002.1"/>
</dbReference>
<dbReference type="SUPFAM" id="SSF55961">
    <property type="entry name" value="Bet v1-like"/>
    <property type="match status" value="1"/>
</dbReference>
<gene>
    <name evidence="4" type="ORF">FF098_010810</name>
    <name evidence="3" type="ORF">GCM10011355_21730</name>
</gene>
<proteinExistence type="inferred from homology"/>
<dbReference type="Gene3D" id="3.30.530.20">
    <property type="match status" value="1"/>
</dbReference>
<organism evidence="3 5">
    <name type="scientific">Aquisalinus luteolus</name>
    <dbReference type="NCBI Taxonomy" id="1566827"/>
    <lineage>
        <taxon>Bacteria</taxon>
        <taxon>Pseudomonadati</taxon>
        <taxon>Pseudomonadota</taxon>
        <taxon>Alphaproteobacteria</taxon>
        <taxon>Parvularculales</taxon>
        <taxon>Parvularculaceae</taxon>
        <taxon>Aquisalinus</taxon>
    </lineage>
</organism>
<evidence type="ECO:0000313" key="5">
    <source>
        <dbReference type="Proteomes" id="UP000621856"/>
    </source>
</evidence>
<dbReference type="InterPro" id="IPR023393">
    <property type="entry name" value="START-like_dom_sf"/>
</dbReference>
<protein>
    <submittedName>
        <fullName evidence="3">Activator of HSP90 ATPase</fullName>
    </submittedName>
    <submittedName>
        <fullName evidence="4">SRPBCC family protein</fullName>
    </submittedName>
</protein>
<evidence type="ECO:0000313" key="6">
    <source>
        <dbReference type="Proteomes" id="UP000818603"/>
    </source>
</evidence>
<dbReference type="Proteomes" id="UP000818603">
    <property type="component" value="Unassembled WGS sequence"/>
</dbReference>
<name>A0A8J3A2L5_9PROT</name>
<dbReference type="InterPro" id="IPR013538">
    <property type="entry name" value="ASHA1/2-like_C"/>
</dbReference>
<accession>A0A8J3A2L5</accession>
<comment type="caution">
    <text evidence="3">The sequence shown here is derived from an EMBL/GenBank/DDBJ whole genome shotgun (WGS) entry which is preliminary data.</text>
</comment>
<dbReference type="EMBL" id="VCJR02000002">
    <property type="protein sequence ID" value="NHK28396.1"/>
    <property type="molecule type" value="Genomic_DNA"/>
</dbReference>
<dbReference type="CDD" id="cd08896">
    <property type="entry name" value="SRPBCC_CalC_Aha1-like_3"/>
    <property type="match status" value="1"/>
</dbReference>
<comment type="similarity">
    <text evidence="1">Belongs to the AHA1 family.</text>
</comment>
<keyword evidence="6" id="KW-1185">Reference proteome</keyword>
<dbReference type="Proteomes" id="UP000621856">
    <property type="component" value="Unassembled WGS sequence"/>
</dbReference>
<evidence type="ECO:0000259" key="2">
    <source>
        <dbReference type="Pfam" id="PF08327"/>
    </source>
</evidence>
<feature type="domain" description="Activator of Hsp90 ATPase homologue 1/2-like C-terminal" evidence="2">
    <location>
        <begin position="14"/>
        <end position="149"/>
    </location>
</feature>
<evidence type="ECO:0000313" key="3">
    <source>
        <dbReference type="EMBL" id="GGH98349.1"/>
    </source>
</evidence>
<dbReference type="EMBL" id="BMGZ01000002">
    <property type="protein sequence ID" value="GGH98349.1"/>
    <property type="molecule type" value="Genomic_DNA"/>
</dbReference>
<evidence type="ECO:0000256" key="1">
    <source>
        <dbReference type="ARBA" id="ARBA00006817"/>
    </source>
</evidence>
<evidence type="ECO:0000313" key="4">
    <source>
        <dbReference type="EMBL" id="NHK28396.1"/>
    </source>
</evidence>
<dbReference type="Pfam" id="PF08327">
    <property type="entry name" value="AHSA1"/>
    <property type="match status" value="1"/>
</dbReference>
<reference evidence="3" key="1">
    <citation type="journal article" date="2014" name="Int. J. Syst. Evol. Microbiol.">
        <title>Complete genome sequence of Corynebacterium casei LMG S-19264T (=DSM 44701T), isolated from a smear-ripened cheese.</title>
        <authorList>
            <consortium name="US DOE Joint Genome Institute (JGI-PGF)"/>
            <person name="Walter F."/>
            <person name="Albersmeier A."/>
            <person name="Kalinowski J."/>
            <person name="Ruckert C."/>
        </authorList>
    </citation>
    <scope>NUCLEOTIDE SEQUENCE</scope>
    <source>
        <strain evidence="3">CGMCC 1.14984</strain>
    </source>
</reference>
<reference evidence="4 6" key="2">
    <citation type="submission" date="2020-02" db="EMBL/GenBank/DDBJ databases">
        <title>Genome sequence of Parvularcula flava strain NH6-79.</title>
        <authorList>
            <person name="Abdul Karim M.H."/>
            <person name="Lam M.Q."/>
            <person name="Chen S.J."/>
            <person name="Yahya A."/>
            <person name="Shahir S."/>
            <person name="Shamsir M.S."/>
            <person name="Chong C.S."/>
        </authorList>
    </citation>
    <scope>NUCLEOTIDE SEQUENCE [LARGE SCALE GENOMIC DNA]</scope>
    <source>
        <strain evidence="4 6">NH6-79</strain>
    </source>
</reference>
<sequence>MQPEHELVLRRTIDAPVSAVWRCWAEAELKKKWFCPRPWTTPIIEEDLRTGGESFILMRGPDGEEMPNHGVYLEVIPQRKIVATDAFVSAWVPSRKPFITMITTFEEQDSKTLYDWRALHWTAEDKKNHENMGFHEGWGMAADQMEEVAKSL</sequence>